<evidence type="ECO:0000313" key="4">
    <source>
        <dbReference type="Proteomes" id="UP001107960"/>
    </source>
</evidence>
<proteinExistence type="predicted"/>
<dbReference type="Proteomes" id="UP000603715">
    <property type="component" value="Unassembled WGS sequence"/>
</dbReference>
<dbReference type="Proteomes" id="UP001107960">
    <property type="component" value="Unassembled WGS sequence"/>
</dbReference>
<dbReference type="EMBL" id="JACXXP010000022">
    <property type="protein sequence ID" value="MBD3905949.1"/>
    <property type="molecule type" value="Genomic_DNA"/>
</dbReference>
<reference evidence="3" key="2">
    <citation type="submission" date="2023-07" db="EMBL/GenBank/DDBJ databases">
        <title>Description of novel Chryseobacterium sp. strain C-2.</title>
        <authorList>
            <person name="Saticioglu I.B."/>
        </authorList>
    </citation>
    <scope>NUCLEOTIDE SEQUENCE [LARGE SCALE GENOMIC DNA]</scope>
    <source>
        <strain evidence="3">C-2</strain>
    </source>
</reference>
<name>A0A9Q3YRP7_9FLAO</name>
<organism evidence="2 4">
    <name type="scientific">Chryseobacterium muglaense</name>
    <dbReference type="NCBI Taxonomy" id="2893752"/>
    <lineage>
        <taxon>Bacteria</taxon>
        <taxon>Pseudomonadati</taxon>
        <taxon>Bacteroidota</taxon>
        <taxon>Flavobacteriia</taxon>
        <taxon>Flavobacteriales</taxon>
        <taxon>Weeksellaceae</taxon>
        <taxon>Chryseobacterium group</taxon>
        <taxon>Chryseobacterium</taxon>
    </lineage>
</organism>
<keyword evidence="3" id="KW-1185">Reference proteome</keyword>
<reference evidence="2" key="1">
    <citation type="submission" date="2021-11" db="EMBL/GenBank/DDBJ databases">
        <title>Description of novel Chryseobacterium species.</title>
        <authorList>
            <person name="Saticioglu I.B."/>
            <person name="Ay H."/>
            <person name="Altun S."/>
            <person name="Duman M."/>
        </authorList>
    </citation>
    <scope>NUCLEOTIDE SEQUENCE</scope>
    <source>
        <strain evidence="2">C-39</strain>
    </source>
</reference>
<gene>
    <name evidence="1" type="ORF">IEW27_15290</name>
    <name evidence="2" type="ORF">LNP80_12335</name>
</gene>
<protein>
    <submittedName>
        <fullName evidence="2">Uncharacterized protein</fullName>
    </submittedName>
</protein>
<evidence type="ECO:0000313" key="1">
    <source>
        <dbReference type="EMBL" id="MBD3905949.1"/>
    </source>
</evidence>
<dbReference type="EMBL" id="JAJJML010000001">
    <property type="protein sequence ID" value="MCC9035034.1"/>
    <property type="molecule type" value="Genomic_DNA"/>
</dbReference>
<sequence>MKSKEELKKLFENGDKPTQENFWEWQDSYWHKDEKLLTENTGGYKIKGSVPDLTALHLMNSMTEGDVYNLLDTGDNYVYVLDLNNTGEAGWDKLSGIVDLSSINLQTVLDNGGTASFNNGIQTAFYAMTQGGFQAQTSNKTGNGSIGLQSNGEFTIGRSGKMVNMTSNGLTYGQDYSYDFIDRSLVDKRYVDSKAVGDSIDFHIPSGVGGLASYNILGNYAIVDFDLHVDTAEGLQILTTENSHGFGGFTKLFAVETISGGEVRYIRIKGGGNGQGIFIGKAFNADDDFEFYLKEVIVAPFAGAVVDP</sequence>
<evidence type="ECO:0000313" key="3">
    <source>
        <dbReference type="Proteomes" id="UP000603715"/>
    </source>
</evidence>
<reference evidence="1" key="3">
    <citation type="submission" date="2024-05" db="EMBL/GenBank/DDBJ databases">
        <title>Description of novel Chryseobacterium sp. strain C-2.</title>
        <authorList>
            <person name="Saticioglu I.B."/>
        </authorList>
    </citation>
    <scope>NUCLEOTIDE SEQUENCE</scope>
    <source>
        <strain evidence="1">C-2</strain>
    </source>
</reference>
<dbReference type="RefSeq" id="WP_191180376.1">
    <property type="nucleotide sequence ID" value="NZ_JACXXP010000022.1"/>
</dbReference>
<accession>A0A9Q3YRP7</accession>
<comment type="caution">
    <text evidence="2">The sequence shown here is derived from an EMBL/GenBank/DDBJ whole genome shotgun (WGS) entry which is preliminary data.</text>
</comment>
<evidence type="ECO:0000313" key="2">
    <source>
        <dbReference type="EMBL" id="MCC9035034.1"/>
    </source>
</evidence>
<dbReference type="AlphaFoldDB" id="A0A9Q3YRP7"/>